<comment type="caution">
    <text evidence="4">The sequence shown here is derived from an EMBL/GenBank/DDBJ whole genome shotgun (WGS) entry which is preliminary data.</text>
</comment>
<dbReference type="EMBL" id="JAGFMF010011380">
    <property type="protein sequence ID" value="KAG8524747.1"/>
    <property type="molecule type" value="Genomic_DNA"/>
</dbReference>
<dbReference type="PANTHER" id="PTHR13526:SF3">
    <property type="entry name" value="SPT20 HOMOLOG, SAGA COMPLEX COMPONENT"/>
    <property type="match status" value="1"/>
</dbReference>
<feature type="compositionally biased region" description="Low complexity" evidence="2">
    <location>
        <begin position="641"/>
        <end position="653"/>
    </location>
</feature>
<dbReference type="OrthoDB" id="1932706at2759"/>
<evidence type="ECO:0000256" key="2">
    <source>
        <dbReference type="SAM" id="MobiDB-lite"/>
    </source>
</evidence>
<feature type="region of interest" description="Disordered" evidence="2">
    <location>
        <begin position="908"/>
        <end position="937"/>
    </location>
</feature>
<sequence length="937" mass="101522">RKAGLRSSPGPSRLPAEVRTDFCGDGLGGPIPCRPSQSSLANSFQPHPFRLKTSTRSAQHPRRKCGRRYRSGGYSGALRRNGVCGAKLATEGGVAAGGLGARDPVGVGSERAAARVAFRGYRSREPAGGTLCSRGGAGPNRTSHTARKSVFQKLYDLYIEECEKEPEVKQKLRRNVNLLEKLVMQETLSCLVVNLYPGNEGYSLMLRGKNGSDSETIRLPYEEGELLEYLDAEELPPILVDLLEKSQVNIFHCGCVIAEIRDYRQSSNMKSPGYQSRHILLRPTMQTLICDVHSITSDNHKWTQEDKLLLESQLILATAEPLCLDPSIAVTCTANRLLYNKQKMNTRPMKRCFKRYSRSTMNRQQDLSHCPPPPQLKLLDFLQKRKERKAGQHYDLKISKAGNVEKYAKVEKCIKSDDSQPTVWPAHDVKDDYVFECEAGNQYQKTKLTILQSLGDPLYYGKIQPCKEDEESDSQMSPAQFVIGSKTDAERVVNQYQELVQNEAKCPVKMSHSSSGSASLSQLSPGKETEPETVSVQSSVLGKGVKHRPPPIKLSSSSGNSCTGNYFTPQQASSFLKSPTPPPTSKPPSVSRKSSVDLNQVSMLSPAALSPASSSQRSGTPKPSTPTPTPSSTPHPPDAQSSTPITPSATPTPQDSGFTPQPTLLTQFAQQQRSLSQAMPVTTIPLSTMVTSITTGTTATQVMANSAGLNFINVALMSGSNPMLGCNTGAITPAGINLSGLLPSGGLLPNALPGAMQAASQAGVPFGLKNTSSLRPLNLLQLPGGSLIFNTLQQQQQQQLSQFTPQQPQQPTTSSPQQPGEQGSEQGSTSQEQALSAQHAAVINLAGVGGFMQSQAAVLSQLGSAENRPEQSLPQQRFQLSSAFQQQQQQIQQLRFLQHQMAMAAAAAQTAQLHRHRHTGSQSKSKMKRGTPTTPKF</sequence>
<dbReference type="InterPro" id="IPR046468">
    <property type="entry name" value="Spt20-like_SEP"/>
</dbReference>
<dbReference type="Proteomes" id="UP000700334">
    <property type="component" value="Unassembled WGS sequence"/>
</dbReference>
<evidence type="ECO:0000313" key="5">
    <source>
        <dbReference type="Proteomes" id="UP000700334"/>
    </source>
</evidence>
<keyword evidence="5" id="KW-1185">Reference proteome</keyword>
<feature type="region of interest" description="Disordered" evidence="2">
    <location>
        <begin position="1"/>
        <end position="21"/>
    </location>
</feature>
<dbReference type="InterPro" id="IPR021950">
    <property type="entry name" value="Spt20"/>
</dbReference>
<accession>A0A8J6AVR6</accession>
<feature type="compositionally biased region" description="Low complexity" evidence="2">
    <location>
        <begin position="798"/>
        <end position="833"/>
    </location>
</feature>
<feature type="compositionally biased region" description="Basic residues" evidence="2">
    <location>
        <begin position="59"/>
        <end position="70"/>
    </location>
</feature>
<feature type="compositionally biased region" description="Pro residues" evidence="2">
    <location>
        <begin position="623"/>
        <end position="637"/>
    </location>
</feature>
<dbReference type="GO" id="GO:0006357">
    <property type="term" value="P:regulation of transcription by RNA polymerase II"/>
    <property type="evidence" value="ECO:0007669"/>
    <property type="project" value="TreeGrafter"/>
</dbReference>
<gene>
    <name evidence="4" type="ORF">J0S82_017725</name>
</gene>
<dbReference type="GO" id="GO:0003712">
    <property type="term" value="F:transcription coregulator activity"/>
    <property type="evidence" value="ECO:0007669"/>
    <property type="project" value="InterPro"/>
</dbReference>
<feature type="region of interest" description="Disordered" evidence="2">
    <location>
        <begin position="506"/>
        <end position="595"/>
    </location>
</feature>
<evidence type="ECO:0000313" key="4">
    <source>
        <dbReference type="EMBL" id="KAG8524747.1"/>
    </source>
</evidence>
<protein>
    <submittedName>
        <fullName evidence="4">Transcription factor SPT20</fullName>
    </submittedName>
</protein>
<evidence type="ECO:0000256" key="1">
    <source>
        <dbReference type="ARBA" id="ARBA00009112"/>
    </source>
</evidence>
<dbReference type="Pfam" id="PF12090">
    <property type="entry name" value="Spt20_SEP"/>
    <property type="match status" value="1"/>
</dbReference>
<feature type="non-terminal residue" evidence="4">
    <location>
        <position position="937"/>
    </location>
</feature>
<feature type="region of interest" description="Disordered" evidence="2">
    <location>
        <begin position="798"/>
        <end position="835"/>
    </location>
</feature>
<feature type="compositionally biased region" description="Low complexity" evidence="2">
    <location>
        <begin position="511"/>
        <end position="524"/>
    </location>
</feature>
<feature type="region of interest" description="Disordered" evidence="2">
    <location>
        <begin position="607"/>
        <end position="661"/>
    </location>
</feature>
<comment type="similarity">
    <text evidence="1">Belongs to the SPT20 family.</text>
</comment>
<feature type="compositionally biased region" description="Polar residues" evidence="2">
    <location>
        <begin position="554"/>
        <end position="576"/>
    </location>
</feature>
<evidence type="ECO:0000259" key="3">
    <source>
        <dbReference type="Pfam" id="PF12090"/>
    </source>
</evidence>
<name>A0A8J6AVR6_GALPY</name>
<organism evidence="4 5">
    <name type="scientific">Galemys pyrenaicus</name>
    <name type="common">Iberian desman</name>
    <name type="synonym">Pyrenean desman</name>
    <dbReference type="NCBI Taxonomy" id="202257"/>
    <lineage>
        <taxon>Eukaryota</taxon>
        <taxon>Metazoa</taxon>
        <taxon>Chordata</taxon>
        <taxon>Craniata</taxon>
        <taxon>Vertebrata</taxon>
        <taxon>Euteleostomi</taxon>
        <taxon>Mammalia</taxon>
        <taxon>Eutheria</taxon>
        <taxon>Laurasiatheria</taxon>
        <taxon>Eulipotyphla</taxon>
        <taxon>Talpidae</taxon>
        <taxon>Galemys</taxon>
    </lineage>
</organism>
<feature type="domain" description="Spt20-like SEP" evidence="3">
    <location>
        <begin position="190"/>
        <end position="331"/>
    </location>
</feature>
<feature type="region of interest" description="Disordered" evidence="2">
    <location>
        <begin position="50"/>
        <end position="71"/>
    </location>
</feature>
<dbReference type="PANTHER" id="PTHR13526">
    <property type="entry name" value="TRANSCRIPTION FACTOR SPT20 HOMOLOG"/>
    <property type="match status" value="1"/>
</dbReference>
<feature type="compositionally biased region" description="Basic residues" evidence="2">
    <location>
        <begin position="913"/>
        <end position="929"/>
    </location>
</feature>
<dbReference type="GO" id="GO:0000124">
    <property type="term" value="C:SAGA complex"/>
    <property type="evidence" value="ECO:0007669"/>
    <property type="project" value="InterPro"/>
</dbReference>
<dbReference type="AlphaFoldDB" id="A0A8J6AVR6"/>
<proteinExistence type="inferred from homology"/>
<reference evidence="4" key="1">
    <citation type="journal article" date="2021" name="Evol. Appl.">
        <title>The genome of the Pyrenean desman and the effects of bottlenecks and inbreeding on the genomic landscape of an endangered species.</title>
        <authorList>
            <person name="Escoda L."/>
            <person name="Castresana J."/>
        </authorList>
    </citation>
    <scope>NUCLEOTIDE SEQUENCE</scope>
    <source>
        <strain evidence="4">IBE-C5619</strain>
    </source>
</reference>